<evidence type="ECO:0000313" key="1">
    <source>
        <dbReference type="EMBL" id="JAH70719.1"/>
    </source>
</evidence>
<reference evidence="1" key="1">
    <citation type="submission" date="2014-11" db="EMBL/GenBank/DDBJ databases">
        <authorList>
            <person name="Amaro Gonzalez C."/>
        </authorList>
    </citation>
    <scope>NUCLEOTIDE SEQUENCE</scope>
</reference>
<accession>A0A0E9UXW2</accession>
<proteinExistence type="predicted"/>
<organism evidence="1">
    <name type="scientific">Anguilla anguilla</name>
    <name type="common">European freshwater eel</name>
    <name type="synonym">Muraena anguilla</name>
    <dbReference type="NCBI Taxonomy" id="7936"/>
    <lineage>
        <taxon>Eukaryota</taxon>
        <taxon>Metazoa</taxon>
        <taxon>Chordata</taxon>
        <taxon>Craniata</taxon>
        <taxon>Vertebrata</taxon>
        <taxon>Euteleostomi</taxon>
        <taxon>Actinopterygii</taxon>
        <taxon>Neopterygii</taxon>
        <taxon>Teleostei</taxon>
        <taxon>Anguilliformes</taxon>
        <taxon>Anguillidae</taxon>
        <taxon>Anguilla</taxon>
    </lineage>
</organism>
<name>A0A0E9UXW2_ANGAN</name>
<dbReference type="AlphaFoldDB" id="A0A0E9UXW2"/>
<sequence length="65" mass="7389">MKKEPQVFYVLHPLYAPGLAARFYEDLPLLFLPCHSCSSSSFAQQVAIASLWFSEGCRRVRVLNV</sequence>
<reference evidence="1" key="2">
    <citation type="journal article" date="2015" name="Fish Shellfish Immunol.">
        <title>Early steps in the European eel (Anguilla anguilla)-Vibrio vulnificus interaction in the gills: Role of the RtxA13 toxin.</title>
        <authorList>
            <person name="Callol A."/>
            <person name="Pajuelo D."/>
            <person name="Ebbesson L."/>
            <person name="Teles M."/>
            <person name="MacKenzie S."/>
            <person name="Amaro C."/>
        </authorList>
    </citation>
    <scope>NUCLEOTIDE SEQUENCE</scope>
</reference>
<dbReference type="EMBL" id="GBXM01037858">
    <property type="protein sequence ID" value="JAH70719.1"/>
    <property type="molecule type" value="Transcribed_RNA"/>
</dbReference>
<protein>
    <submittedName>
        <fullName evidence="1">Uncharacterized protein</fullName>
    </submittedName>
</protein>